<protein>
    <submittedName>
        <fullName evidence="1">Uncharacterized protein</fullName>
    </submittedName>
</protein>
<sequence length="96" mass="10672">MRAFAFQRFMPPALSRATPRRAFSATVALDTDPHIGPDTSGHIPLAARSGRVGARCWMIVRLGRALARAHRALAKARARARRWFCRSLSSRKSAML</sequence>
<dbReference type="EMBL" id="AOII01000038">
    <property type="protein sequence ID" value="ELY79704.1"/>
    <property type="molecule type" value="Genomic_DNA"/>
</dbReference>
<comment type="caution">
    <text evidence="1">The sequence shown here is derived from an EMBL/GenBank/DDBJ whole genome shotgun (WGS) entry which is preliminary data.</text>
</comment>
<reference evidence="1 2" key="1">
    <citation type="journal article" date="2014" name="PLoS Genet.">
        <title>Phylogenetically driven sequencing of extremely halophilic archaea reveals strategies for static and dynamic osmo-response.</title>
        <authorList>
            <person name="Becker E.A."/>
            <person name="Seitzer P.M."/>
            <person name="Tritt A."/>
            <person name="Larsen D."/>
            <person name="Krusor M."/>
            <person name="Yao A.I."/>
            <person name="Wu D."/>
            <person name="Madern D."/>
            <person name="Eisen J.A."/>
            <person name="Darling A.E."/>
            <person name="Facciotti M.T."/>
        </authorList>
    </citation>
    <scope>NUCLEOTIDE SEQUENCE [LARGE SCALE GENOMIC DNA]</scope>
    <source>
        <strain evidence="1 2">DSM 3751</strain>
    </source>
</reference>
<accession>L9Z001</accession>
<organism evidence="1 2">
    <name type="scientific">Natrinema pallidum DSM 3751</name>
    <dbReference type="NCBI Taxonomy" id="1227495"/>
    <lineage>
        <taxon>Archaea</taxon>
        <taxon>Methanobacteriati</taxon>
        <taxon>Methanobacteriota</taxon>
        <taxon>Stenosarchaea group</taxon>
        <taxon>Halobacteria</taxon>
        <taxon>Halobacteriales</taxon>
        <taxon>Natrialbaceae</taxon>
        <taxon>Natrinema</taxon>
    </lineage>
</organism>
<dbReference type="AlphaFoldDB" id="L9Z001"/>
<gene>
    <name evidence="1" type="ORF">C487_06138</name>
</gene>
<dbReference type="Proteomes" id="UP000011618">
    <property type="component" value="Unassembled WGS sequence"/>
</dbReference>
<proteinExistence type="predicted"/>
<dbReference type="eggNOG" id="ENOG502N5DM">
    <property type="taxonomic scope" value="Archaea"/>
</dbReference>
<evidence type="ECO:0000313" key="2">
    <source>
        <dbReference type="Proteomes" id="UP000011618"/>
    </source>
</evidence>
<evidence type="ECO:0000313" key="1">
    <source>
        <dbReference type="EMBL" id="ELY79704.1"/>
    </source>
</evidence>
<name>L9Z001_9EURY</name>